<protein>
    <submittedName>
        <fullName evidence="1">DUF433 domain-containing protein</fullName>
    </submittedName>
</protein>
<dbReference type="Proteomes" id="UP000313231">
    <property type="component" value="Unassembled WGS sequence"/>
</dbReference>
<dbReference type="InterPro" id="IPR036388">
    <property type="entry name" value="WH-like_DNA-bd_sf"/>
</dbReference>
<name>A0A5C4VPF0_9ACTN</name>
<dbReference type="SUPFAM" id="SSF46689">
    <property type="entry name" value="Homeodomain-like"/>
    <property type="match status" value="1"/>
</dbReference>
<dbReference type="RefSeq" id="WP_139624266.1">
    <property type="nucleotide sequence ID" value="NZ_VDMP01000026.1"/>
</dbReference>
<comment type="caution">
    <text evidence="1">The sequence shown here is derived from an EMBL/GenBank/DDBJ whole genome shotgun (WGS) entry which is preliminary data.</text>
</comment>
<dbReference type="OrthoDB" id="5193969at2"/>
<proteinExistence type="predicted"/>
<sequence>MTAAAIEPEPVPLTRDAAGRLVVIGTRVPLDTLVAAFERGDSPEAIHESYPTVSLGDIYAIFTYCVRHRDDVNAYLAGRAEERGAQRAEIETRFPPDGLRAKLLARPDA</sequence>
<organism evidence="1 2">
    <name type="scientific">Nocardioides albidus</name>
    <dbReference type="NCBI Taxonomy" id="1517589"/>
    <lineage>
        <taxon>Bacteria</taxon>
        <taxon>Bacillati</taxon>
        <taxon>Actinomycetota</taxon>
        <taxon>Actinomycetes</taxon>
        <taxon>Propionibacteriales</taxon>
        <taxon>Nocardioidaceae</taxon>
        <taxon>Nocardioides</taxon>
    </lineage>
</organism>
<gene>
    <name evidence="1" type="ORF">FHP29_18230</name>
</gene>
<dbReference type="AlphaFoldDB" id="A0A5C4VPF0"/>
<accession>A0A5C4VPF0</accession>
<reference evidence="1 2" key="1">
    <citation type="journal article" date="2016" name="Int. J. Syst. Evol. Microbiol.">
        <title>Nocardioides albidus sp. nov., an actinobacterium isolated from garden soil.</title>
        <authorList>
            <person name="Singh H."/>
            <person name="Du J."/>
            <person name="Trinh H."/>
            <person name="Won K."/>
            <person name="Yang J.E."/>
            <person name="Yin C."/>
            <person name="Kook M."/>
            <person name="Yi T.H."/>
        </authorList>
    </citation>
    <scope>NUCLEOTIDE SEQUENCE [LARGE SCALE GENOMIC DNA]</scope>
    <source>
        <strain evidence="1 2">CCTCC AB 2015297</strain>
    </source>
</reference>
<evidence type="ECO:0000313" key="2">
    <source>
        <dbReference type="Proteomes" id="UP000313231"/>
    </source>
</evidence>
<dbReference type="EMBL" id="VDMP01000026">
    <property type="protein sequence ID" value="TNM37720.1"/>
    <property type="molecule type" value="Genomic_DNA"/>
</dbReference>
<dbReference type="InterPro" id="IPR009057">
    <property type="entry name" value="Homeodomain-like_sf"/>
</dbReference>
<keyword evidence="2" id="KW-1185">Reference proteome</keyword>
<evidence type="ECO:0000313" key="1">
    <source>
        <dbReference type="EMBL" id="TNM37720.1"/>
    </source>
</evidence>
<dbReference type="Gene3D" id="1.10.10.10">
    <property type="entry name" value="Winged helix-like DNA-binding domain superfamily/Winged helix DNA-binding domain"/>
    <property type="match status" value="1"/>
</dbReference>
<dbReference type="InterPro" id="IPR007367">
    <property type="entry name" value="DUF433"/>
</dbReference>
<dbReference type="Pfam" id="PF04255">
    <property type="entry name" value="DUF433"/>
    <property type="match status" value="1"/>
</dbReference>